<dbReference type="SMART" id="SM00906">
    <property type="entry name" value="Fungal_trans"/>
    <property type="match status" value="1"/>
</dbReference>
<dbReference type="InterPro" id="IPR036864">
    <property type="entry name" value="Zn2-C6_fun-type_DNA-bd_sf"/>
</dbReference>
<evidence type="ECO:0000256" key="2">
    <source>
        <dbReference type="ARBA" id="ARBA00023015"/>
    </source>
</evidence>
<protein>
    <recommendedName>
        <fullName evidence="7">Zn(2)-C6 fungal-type domain-containing protein</fullName>
    </recommendedName>
</protein>
<evidence type="ECO:0000256" key="1">
    <source>
        <dbReference type="ARBA" id="ARBA00022723"/>
    </source>
</evidence>
<dbReference type="RefSeq" id="XP_065726628.1">
    <property type="nucleotide sequence ID" value="XM_065870556.1"/>
</dbReference>
<dbReference type="GeneID" id="30210770"/>
<dbReference type="SUPFAM" id="SSF57701">
    <property type="entry name" value="Zn2/Cys6 DNA-binding domain"/>
    <property type="match status" value="1"/>
</dbReference>
<evidence type="ECO:0000256" key="4">
    <source>
        <dbReference type="ARBA" id="ARBA00023163"/>
    </source>
</evidence>
<evidence type="ECO:0000313" key="9">
    <source>
        <dbReference type="Proteomes" id="UP000092730"/>
    </source>
</evidence>
<keyword evidence="4" id="KW-0804">Transcription</keyword>
<dbReference type="PANTHER" id="PTHR31668:SF26">
    <property type="entry name" value="GLUCOSE TRANSPORT TRANSCRIPTION REGULATOR RGT1-RELATED"/>
    <property type="match status" value="1"/>
</dbReference>
<dbReference type="CDD" id="cd12148">
    <property type="entry name" value="fungal_TF_MHR"/>
    <property type="match status" value="1"/>
</dbReference>
<dbReference type="GO" id="GO:0000981">
    <property type="term" value="F:DNA-binding transcription factor activity, RNA polymerase II-specific"/>
    <property type="evidence" value="ECO:0007669"/>
    <property type="project" value="InterPro"/>
</dbReference>
<dbReference type="AlphaFoldDB" id="A0AAJ8KDI4"/>
<dbReference type="PROSITE" id="PS00463">
    <property type="entry name" value="ZN2_CY6_FUNGAL_1"/>
    <property type="match status" value="1"/>
</dbReference>
<dbReference type="GO" id="GO:0006351">
    <property type="term" value="P:DNA-templated transcription"/>
    <property type="evidence" value="ECO:0007669"/>
    <property type="project" value="InterPro"/>
</dbReference>
<evidence type="ECO:0000256" key="3">
    <source>
        <dbReference type="ARBA" id="ARBA00023125"/>
    </source>
</evidence>
<evidence type="ECO:0000313" key="8">
    <source>
        <dbReference type="EMBL" id="WVW85849.1"/>
    </source>
</evidence>
<name>A0AAJ8KDI4_9TREE</name>
<dbReference type="Proteomes" id="UP000092730">
    <property type="component" value="Chromosome 6"/>
</dbReference>
<reference evidence="8" key="2">
    <citation type="submission" date="2024-02" db="EMBL/GenBank/DDBJ databases">
        <title>Comparative genomics of Cryptococcus and Kwoniella reveals pathogenesis evolution and contrasting modes of karyotype evolution via chromosome fusion or intercentromeric recombination.</title>
        <authorList>
            <person name="Coelho M.A."/>
            <person name="David-Palma M."/>
            <person name="Shea T."/>
            <person name="Bowers K."/>
            <person name="McGinley-Smith S."/>
            <person name="Mohammad A.W."/>
            <person name="Gnirke A."/>
            <person name="Yurkov A.M."/>
            <person name="Nowrousian M."/>
            <person name="Sun S."/>
            <person name="Cuomo C.A."/>
            <person name="Heitman J."/>
        </authorList>
    </citation>
    <scope>NUCLEOTIDE SEQUENCE</scope>
    <source>
        <strain evidence="8">CBS 10118</strain>
    </source>
</reference>
<evidence type="ECO:0000256" key="6">
    <source>
        <dbReference type="SAM" id="MobiDB-lite"/>
    </source>
</evidence>
<keyword evidence="5" id="KW-0539">Nucleus</keyword>
<keyword evidence="9" id="KW-1185">Reference proteome</keyword>
<dbReference type="PROSITE" id="PS50048">
    <property type="entry name" value="ZN2_CY6_FUNGAL_2"/>
    <property type="match status" value="1"/>
</dbReference>
<gene>
    <name evidence="8" type="ORF">I302_107887</name>
</gene>
<sequence>MGRSRSSSPPPRTRSRAQTQELPTQGDAGKPNLKRQHRACKYCREHRIKCVAVSGEERCKKCIEHNRHCDKVSAAPKDDRPRRRTLFRGAAKGASSLSQSQGYEPRYLGSSSLSILVWKHVPQTTEIIDKLRNIDDRYDLHRGSIGGLEQNGLLIGQGESSSARHEKPTLVSVSMVQARLIQEIGAETVLTSLYETCRDRIIPLFPVISVSESLLADKASAAHVDKYAAVDPRSTPPTPLPLIVRMIHCAIAARSRDVPEHIQKSLLSSLHSLLLGPEMQKLAATRCLGSIQVLLLLSMCEDLNGPDAGDASENVWQNVGTAARMGFALALHRNIATSHVPYFQLNRRLRVWGACISMDRWTALRMGRTFAIDLADCDAPLPRHYADGIRDGDLTSKTQAIFPCFRFLTEFTSLSILLGRAHRLVGSPSGLQAADDLNLLMLQVDIDNWLAQLPQSWPYSIKLVLRQAPLLMNLFIVVLEFTFQRNFLWPSTPTPSQISFRPSRDRWVSLCQRAEQAVYWLNSPDGAYYLDVWSITVYAAFCCVIIHLKVYEESRDPHHQWLLEISNTIIQQWAAQQPNNPVRKRLASMSELLTSVGKTPAIPTVSNTRNVPVSDLSGDHQPQSHIDMQDLFNNHPSVSSTGAGSASSQNQFDSFSFASFGADFGGTGLGAGNGIGTGNGNGNNPIEMYNQLSFLEQMGLAEFGFGS</sequence>
<dbReference type="InterPro" id="IPR007219">
    <property type="entry name" value="XnlR_reg_dom"/>
</dbReference>
<dbReference type="GO" id="GO:0008270">
    <property type="term" value="F:zinc ion binding"/>
    <property type="evidence" value="ECO:0007669"/>
    <property type="project" value="InterPro"/>
</dbReference>
<dbReference type="EMBL" id="CP144546">
    <property type="protein sequence ID" value="WVW85849.1"/>
    <property type="molecule type" value="Genomic_DNA"/>
</dbReference>
<accession>A0AAJ8KDI4</accession>
<dbReference type="KEGG" id="kbi:30210770"/>
<evidence type="ECO:0000256" key="5">
    <source>
        <dbReference type="ARBA" id="ARBA00023242"/>
    </source>
</evidence>
<dbReference type="PANTHER" id="PTHR31668">
    <property type="entry name" value="GLUCOSE TRANSPORT TRANSCRIPTION REGULATOR RGT1-RELATED-RELATED"/>
    <property type="match status" value="1"/>
</dbReference>
<dbReference type="GO" id="GO:0003677">
    <property type="term" value="F:DNA binding"/>
    <property type="evidence" value="ECO:0007669"/>
    <property type="project" value="UniProtKB-KW"/>
</dbReference>
<feature type="domain" description="Zn(2)-C6 fungal-type" evidence="7">
    <location>
        <begin position="39"/>
        <end position="69"/>
    </location>
</feature>
<dbReference type="InterPro" id="IPR050797">
    <property type="entry name" value="Carb_Metab_Trans_Reg"/>
</dbReference>
<dbReference type="CDD" id="cd00067">
    <property type="entry name" value="GAL4"/>
    <property type="match status" value="1"/>
</dbReference>
<keyword evidence="2" id="KW-0805">Transcription regulation</keyword>
<feature type="region of interest" description="Disordered" evidence="6">
    <location>
        <begin position="1"/>
        <end position="34"/>
    </location>
</feature>
<evidence type="ECO:0000259" key="7">
    <source>
        <dbReference type="PROSITE" id="PS50048"/>
    </source>
</evidence>
<keyword evidence="1" id="KW-0479">Metal-binding</keyword>
<reference evidence="8" key="1">
    <citation type="submission" date="2013-07" db="EMBL/GenBank/DDBJ databases">
        <authorList>
            <consortium name="The Broad Institute Genome Sequencing Platform"/>
            <person name="Cuomo C."/>
            <person name="Litvintseva A."/>
            <person name="Chen Y."/>
            <person name="Heitman J."/>
            <person name="Sun S."/>
            <person name="Springer D."/>
            <person name="Dromer F."/>
            <person name="Young S.K."/>
            <person name="Zeng Q."/>
            <person name="Gargeya S."/>
            <person name="Fitzgerald M."/>
            <person name="Abouelleil A."/>
            <person name="Alvarado L."/>
            <person name="Berlin A.M."/>
            <person name="Chapman S.B."/>
            <person name="Dewar J."/>
            <person name="Goldberg J."/>
            <person name="Griggs A."/>
            <person name="Gujja S."/>
            <person name="Hansen M."/>
            <person name="Howarth C."/>
            <person name="Imamovic A."/>
            <person name="Larimer J."/>
            <person name="McCowan C."/>
            <person name="Murphy C."/>
            <person name="Pearson M."/>
            <person name="Priest M."/>
            <person name="Roberts A."/>
            <person name="Saif S."/>
            <person name="Shea T."/>
            <person name="Sykes S."/>
            <person name="Wortman J."/>
            <person name="Nusbaum C."/>
            <person name="Birren B."/>
        </authorList>
    </citation>
    <scope>NUCLEOTIDE SEQUENCE</scope>
    <source>
        <strain evidence="8">CBS 10118</strain>
    </source>
</reference>
<organism evidence="8 9">
    <name type="scientific">Kwoniella bestiolae CBS 10118</name>
    <dbReference type="NCBI Taxonomy" id="1296100"/>
    <lineage>
        <taxon>Eukaryota</taxon>
        <taxon>Fungi</taxon>
        <taxon>Dikarya</taxon>
        <taxon>Basidiomycota</taxon>
        <taxon>Agaricomycotina</taxon>
        <taxon>Tremellomycetes</taxon>
        <taxon>Tremellales</taxon>
        <taxon>Cryptococcaceae</taxon>
        <taxon>Kwoniella</taxon>
    </lineage>
</organism>
<keyword evidence="3" id="KW-0238">DNA-binding</keyword>
<dbReference type="Pfam" id="PF04082">
    <property type="entry name" value="Fungal_trans"/>
    <property type="match status" value="1"/>
</dbReference>
<dbReference type="InterPro" id="IPR001138">
    <property type="entry name" value="Zn2Cys6_DnaBD"/>
</dbReference>
<proteinExistence type="predicted"/>